<dbReference type="InterPro" id="IPR050789">
    <property type="entry name" value="Diverse_Enzym_Activities"/>
</dbReference>
<gene>
    <name evidence="4" type="ORF">EJ08DRAFT_400492</name>
</gene>
<dbReference type="AlphaFoldDB" id="A0A9P4NKS3"/>
<evidence type="ECO:0000313" key="4">
    <source>
        <dbReference type="EMBL" id="KAF2425567.1"/>
    </source>
</evidence>
<keyword evidence="5" id="KW-1185">Reference proteome</keyword>
<protein>
    <submittedName>
        <fullName evidence="4">Beta-lactamase/transpeptidase-like protein</fullName>
    </submittedName>
</protein>
<dbReference type="EMBL" id="MU007069">
    <property type="protein sequence ID" value="KAF2425567.1"/>
    <property type="molecule type" value="Genomic_DNA"/>
</dbReference>
<evidence type="ECO:0000313" key="5">
    <source>
        <dbReference type="Proteomes" id="UP000800235"/>
    </source>
</evidence>
<sequence>MASVAALQCVERGLLSLDDPVETILPELKNPQILLKMDAKTGPTLKAATKKITLRQMLTHSSGLSYEFTHPKMFVWRYWFLKQNAENKALTKSLDPAKAYQAPLLFEPGEGWAYSTGIDWAGIMVSRVTGKSLEGFMQENIFKPLGMSSTTFYPERYPKIADRLANMAVRDEKTGKLDKNAGNPLKAYMNVREGGGGGCFSTANDYMKFLSALCSPVCPLFTKQETLQIMFSPNLSPPAKAALMEMQKSPEAFGLVGNVPIGTDLDFGLGGLLNMEKVKGSGRAAGSMQWGGLPNLMWWVNRKDGICGCYFSQLLPSGDRRSFDLYEGYEKAGMEEFGMSASKL</sequence>
<dbReference type="GO" id="GO:0016787">
    <property type="term" value="F:hydrolase activity"/>
    <property type="evidence" value="ECO:0007669"/>
    <property type="project" value="UniProtKB-KW"/>
</dbReference>
<dbReference type="PANTHER" id="PTHR43283">
    <property type="entry name" value="BETA-LACTAMASE-RELATED"/>
    <property type="match status" value="1"/>
</dbReference>
<dbReference type="Gene3D" id="3.40.710.10">
    <property type="entry name" value="DD-peptidase/beta-lactamase superfamily"/>
    <property type="match status" value="1"/>
</dbReference>
<dbReference type="Proteomes" id="UP000800235">
    <property type="component" value="Unassembled WGS sequence"/>
</dbReference>
<comment type="similarity">
    <text evidence="1">Belongs to the class-A beta-lactamase family.</text>
</comment>
<feature type="domain" description="Beta-lactamase-related" evidence="3">
    <location>
        <begin position="1"/>
        <end position="322"/>
    </location>
</feature>
<name>A0A9P4NKS3_9PEZI</name>
<keyword evidence="2" id="KW-0378">Hydrolase</keyword>
<dbReference type="Pfam" id="PF00144">
    <property type="entry name" value="Beta-lactamase"/>
    <property type="match status" value="1"/>
</dbReference>
<dbReference type="InterPro" id="IPR012338">
    <property type="entry name" value="Beta-lactam/transpept-like"/>
</dbReference>
<evidence type="ECO:0000259" key="3">
    <source>
        <dbReference type="Pfam" id="PF00144"/>
    </source>
</evidence>
<accession>A0A9P4NKS3</accession>
<evidence type="ECO:0000256" key="2">
    <source>
        <dbReference type="ARBA" id="ARBA00022801"/>
    </source>
</evidence>
<proteinExistence type="inferred from homology"/>
<evidence type="ECO:0000256" key="1">
    <source>
        <dbReference type="ARBA" id="ARBA00009009"/>
    </source>
</evidence>
<dbReference type="PANTHER" id="PTHR43283:SF17">
    <property type="entry name" value="(LOVD), PUTATIVE (AFU_ORTHOLOGUE AFUA_5G00920)-RELATED"/>
    <property type="match status" value="1"/>
</dbReference>
<reference evidence="4" key="1">
    <citation type="journal article" date="2020" name="Stud. Mycol.">
        <title>101 Dothideomycetes genomes: a test case for predicting lifestyles and emergence of pathogens.</title>
        <authorList>
            <person name="Haridas S."/>
            <person name="Albert R."/>
            <person name="Binder M."/>
            <person name="Bloem J."/>
            <person name="Labutti K."/>
            <person name="Salamov A."/>
            <person name="Andreopoulos B."/>
            <person name="Baker S."/>
            <person name="Barry K."/>
            <person name="Bills G."/>
            <person name="Bluhm B."/>
            <person name="Cannon C."/>
            <person name="Castanera R."/>
            <person name="Culley D."/>
            <person name="Daum C."/>
            <person name="Ezra D."/>
            <person name="Gonzalez J."/>
            <person name="Henrissat B."/>
            <person name="Kuo A."/>
            <person name="Liang C."/>
            <person name="Lipzen A."/>
            <person name="Lutzoni F."/>
            <person name="Magnuson J."/>
            <person name="Mondo S."/>
            <person name="Nolan M."/>
            <person name="Ohm R."/>
            <person name="Pangilinan J."/>
            <person name="Park H.-J."/>
            <person name="Ramirez L."/>
            <person name="Alfaro M."/>
            <person name="Sun H."/>
            <person name="Tritt A."/>
            <person name="Yoshinaga Y."/>
            <person name="Zwiers L.-H."/>
            <person name="Turgeon B."/>
            <person name="Goodwin S."/>
            <person name="Spatafora J."/>
            <person name="Crous P."/>
            <person name="Grigoriev I."/>
        </authorList>
    </citation>
    <scope>NUCLEOTIDE SEQUENCE</scope>
    <source>
        <strain evidence="4">CBS 130266</strain>
    </source>
</reference>
<dbReference type="OrthoDB" id="428260at2759"/>
<organism evidence="4 5">
    <name type="scientific">Tothia fuscella</name>
    <dbReference type="NCBI Taxonomy" id="1048955"/>
    <lineage>
        <taxon>Eukaryota</taxon>
        <taxon>Fungi</taxon>
        <taxon>Dikarya</taxon>
        <taxon>Ascomycota</taxon>
        <taxon>Pezizomycotina</taxon>
        <taxon>Dothideomycetes</taxon>
        <taxon>Pleosporomycetidae</taxon>
        <taxon>Venturiales</taxon>
        <taxon>Cylindrosympodiaceae</taxon>
        <taxon>Tothia</taxon>
    </lineage>
</organism>
<comment type="caution">
    <text evidence="4">The sequence shown here is derived from an EMBL/GenBank/DDBJ whole genome shotgun (WGS) entry which is preliminary data.</text>
</comment>
<dbReference type="SUPFAM" id="SSF56601">
    <property type="entry name" value="beta-lactamase/transpeptidase-like"/>
    <property type="match status" value="1"/>
</dbReference>
<dbReference type="InterPro" id="IPR001466">
    <property type="entry name" value="Beta-lactam-related"/>
</dbReference>